<evidence type="ECO:0000313" key="2">
    <source>
        <dbReference type="Proteomes" id="UP000010077"/>
    </source>
</evidence>
<keyword evidence="2" id="KW-1185">Reference proteome</keyword>
<accession>K7Z327</accession>
<name>K7Z327_9PROT</name>
<dbReference type="AlphaFoldDB" id="K7Z327"/>
<dbReference type="EMBL" id="CP003539">
    <property type="protein sequence ID" value="AFX98368.1"/>
    <property type="molecule type" value="Genomic_DNA"/>
</dbReference>
<organism evidence="1 2">
    <name type="scientific">Candidatus Endolissoclinum faulkneri L2</name>
    <dbReference type="NCBI Taxonomy" id="1193729"/>
    <lineage>
        <taxon>Bacteria</taxon>
        <taxon>Pseudomonadati</taxon>
        <taxon>Pseudomonadota</taxon>
        <taxon>Alphaproteobacteria</taxon>
        <taxon>Rhodospirillales</taxon>
        <taxon>Rhodospirillaceae</taxon>
        <taxon>Candidatus Endolissoclinum</taxon>
    </lineage>
</organism>
<dbReference type="Proteomes" id="UP000010077">
    <property type="component" value="Chromosome"/>
</dbReference>
<proteinExistence type="predicted"/>
<dbReference type="KEGG" id="thal:A1OE_165"/>
<protein>
    <submittedName>
        <fullName evidence="1">Uncharacterized protein</fullName>
    </submittedName>
</protein>
<dbReference type="HOGENOM" id="CLU_3165854_0_0_5"/>
<evidence type="ECO:0000313" key="1">
    <source>
        <dbReference type="EMBL" id="AFX98368.1"/>
    </source>
</evidence>
<gene>
    <name evidence="1" type="ORF">A1OE_165</name>
</gene>
<reference evidence="1 2" key="1">
    <citation type="journal article" date="2012" name="Proc. Natl. Acad. Sci. U.S.A.">
        <title>Genome streamlining and chemical defense in a coral reef symbiosis.</title>
        <authorList>
            <person name="Kwan J.C."/>
            <person name="Donia M.S."/>
            <person name="Han A.W."/>
            <person name="Hirose E."/>
            <person name="Haygood M.G."/>
            <person name="Schmidt E.W."/>
        </authorList>
    </citation>
    <scope>NUCLEOTIDE SEQUENCE [LARGE SCALE GENOMIC DNA]</scope>
    <source>
        <strain evidence="1 2">L2</strain>
    </source>
</reference>
<sequence length="47" mass="5653">MVLFTPVVDYLQKAFIVLHPLAKNNFKTLLSINYFRIFHFYEVNTVF</sequence>